<dbReference type="Proteomes" id="UP000464718">
    <property type="component" value="Chromosome i"/>
</dbReference>
<organism evidence="1">
    <name type="scientific">Vibrio parahaemolyticus</name>
    <dbReference type="NCBI Taxonomy" id="670"/>
    <lineage>
        <taxon>Bacteria</taxon>
        <taxon>Pseudomonadati</taxon>
        <taxon>Pseudomonadota</taxon>
        <taxon>Gammaproteobacteria</taxon>
        <taxon>Vibrionales</taxon>
        <taxon>Vibrionaceae</taxon>
        <taxon>Vibrio</taxon>
    </lineage>
</organism>
<dbReference type="AlphaFoldDB" id="A0A7Z2RQ89"/>
<reference evidence="2 3" key="2">
    <citation type="submission" date="2018-12" db="EMBL/GenBank/DDBJ databases">
        <title>Genomic insights into the evolutionary origins and pathogenicity of five Vibrio parahaemolyticus strains isolated from the shrimp with acute hepatopancreatic necrosis disease (AHPND).</title>
        <authorList>
            <person name="Yang Q."/>
            <person name="Dong X."/>
            <person name="Xie G."/>
            <person name="Fu S."/>
            <person name="Zou P."/>
            <person name="Sun J."/>
            <person name="Wang Y."/>
            <person name="Huang J."/>
        </authorList>
    </citation>
    <scope>NUCLEOTIDE SEQUENCE [LARGE SCALE GENOMIC DNA]</scope>
    <source>
        <strain evidence="2 3">20160303005-1</strain>
    </source>
</reference>
<dbReference type="EMBL" id="DACQKT010000001">
    <property type="protein sequence ID" value="HAS6675189.1"/>
    <property type="molecule type" value="Genomic_DNA"/>
</dbReference>
<sequence length="39" mass="4340">MDSSNKRFKADSQRVAFVVCGKFSDLGGVRKHRIALLTT</sequence>
<dbReference type="Proteomes" id="UP000856022">
    <property type="component" value="Unassembled WGS sequence"/>
</dbReference>
<proteinExistence type="predicted"/>
<gene>
    <name evidence="2" type="ORF">EHC69_10890</name>
    <name evidence="1" type="ORF">I7278_00005</name>
</gene>
<evidence type="ECO:0000313" key="2">
    <source>
        <dbReference type="EMBL" id="QHH11107.1"/>
    </source>
</evidence>
<evidence type="ECO:0000313" key="3">
    <source>
        <dbReference type="Proteomes" id="UP000464718"/>
    </source>
</evidence>
<accession>A0A7Z2RQ89</accession>
<reference evidence="1" key="1">
    <citation type="journal article" date="2018" name="Genome Biol.">
        <title>SKESA: strategic k-mer extension for scrupulous assemblies.</title>
        <authorList>
            <person name="Souvorov A."/>
            <person name="Agarwala R."/>
            <person name="Lipman D.J."/>
        </authorList>
    </citation>
    <scope>NUCLEOTIDE SEQUENCE</scope>
    <source>
        <strain evidence="1">1930</strain>
    </source>
</reference>
<evidence type="ECO:0000313" key="1">
    <source>
        <dbReference type="EMBL" id="HAS6675189.1"/>
    </source>
</evidence>
<reference evidence="1" key="3">
    <citation type="submission" date="2019-12" db="EMBL/GenBank/DDBJ databases">
        <authorList>
            <consortium name="NCBI Pathogen Detection Project"/>
        </authorList>
    </citation>
    <scope>NUCLEOTIDE SEQUENCE</scope>
    <source>
        <strain evidence="1">1930</strain>
    </source>
</reference>
<protein>
    <submittedName>
        <fullName evidence="1">DUF3265 domain-containing protein</fullName>
    </submittedName>
</protein>
<dbReference type="EMBL" id="CP034298">
    <property type="protein sequence ID" value="QHH11107.1"/>
    <property type="molecule type" value="Genomic_DNA"/>
</dbReference>
<name>A0A7Z2RQ89_VIBPH</name>